<accession>A0ABS4D7X5</accession>
<keyword evidence="5" id="KW-0067">ATP-binding</keyword>
<dbReference type="PANTHER" id="PTHR43085:SF1">
    <property type="entry name" value="PSEUDOURIDINE KINASE-RELATED"/>
    <property type="match status" value="1"/>
</dbReference>
<dbReference type="PANTHER" id="PTHR43085">
    <property type="entry name" value="HEXOKINASE FAMILY MEMBER"/>
    <property type="match status" value="1"/>
</dbReference>
<evidence type="ECO:0000259" key="6">
    <source>
        <dbReference type="Pfam" id="PF00294"/>
    </source>
</evidence>
<organism evidence="7 8">
    <name type="scientific">Candidatus Chloroploca mongolica</name>
    <dbReference type="NCBI Taxonomy" id="2528176"/>
    <lineage>
        <taxon>Bacteria</taxon>
        <taxon>Bacillati</taxon>
        <taxon>Chloroflexota</taxon>
        <taxon>Chloroflexia</taxon>
        <taxon>Chloroflexales</taxon>
        <taxon>Chloroflexineae</taxon>
        <taxon>Oscillochloridaceae</taxon>
        <taxon>Candidatus Chloroploca</taxon>
    </lineage>
</organism>
<evidence type="ECO:0000256" key="4">
    <source>
        <dbReference type="ARBA" id="ARBA00022777"/>
    </source>
</evidence>
<keyword evidence="2" id="KW-0808">Transferase</keyword>
<keyword evidence="3" id="KW-0547">Nucleotide-binding</keyword>
<dbReference type="Pfam" id="PF00294">
    <property type="entry name" value="PfkB"/>
    <property type="match status" value="1"/>
</dbReference>
<dbReference type="RefSeq" id="WP_135477587.1">
    <property type="nucleotide sequence ID" value="NZ_SIJK02000010.1"/>
</dbReference>
<gene>
    <name evidence="7" type="ORF">EYB53_007470</name>
</gene>
<keyword evidence="8" id="KW-1185">Reference proteome</keyword>
<dbReference type="Gene3D" id="3.40.1190.20">
    <property type="match status" value="1"/>
</dbReference>
<evidence type="ECO:0000256" key="1">
    <source>
        <dbReference type="ARBA" id="ARBA00010688"/>
    </source>
</evidence>
<keyword evidence="4 7" id="KW-0418">Kinase</keyword>
<dbReference type="GO" id="GO:0016301">
    <property type="term" value="F:kinase activity"/>
    <property type="evidence" value="ECO:0007669"/>
    <property type="project" value="UniProtKB-KW"/>
</dbReference>
<dbReference type="SUPFAM" id="SSF53613">
    <property type="entry name" value="Ribokinase-like"/>
    <property type="match status" value="1"/>
</dbReference>
<dbReference type="InterPro" id="IPR029056">
    <property type="entry name" value="Ribokinase-like"/>
</dbReference>
<comment type="caution">
    <text evidence="7">The sequence shown here is derived from an EMBL/GenBank/DDBJ whole genome shotgun (WGS) entry which is preliminary data.</text>
</comment>
<evidence type="ECO:0000313" key="7">
    <source>
        <dbReference type="EMBL" id="MBP1465542.1"/>
    </source>
</evidence>
<evidence type="ECO:0000256" key="5">
    <source>
        <dbReference type="ARBA" id="ARBA00022840"/>
    </source>
</evidence>
<evidence type="ECO:0000256" key="3">
    <source>
        <dbReference type="ARBA" id="ARBA00022741"/>
    </source>
</evidence>
<name>A0ABS4D7X5_9CHLR</name>
<dbReference type="CDD" id="cd01167">
    <property type="entry name" value="bac_FRK"/>
    <property type="match status" value="1"/>
</dbReference>
<dbReference type="InterPro" id="IPR011611">
    <property type="entry name" value="PfkB_dom"/>
</dbReference>
<dbReference type="EMBL" id="SIJK02000010">
    <property type="protein sequence ID" value="MBP1465542.1"/>
    <property type="molecule type" value="Genomic_DNA"/>
</dbReference>
<evidence type="ECO:0000313" key="8">
    <source>
        <dbReference type="Proteomes" id="UP001193081"/>
    </source>
</evidence>
<dbReference type="PROSITE" id="PS00583">
    <property type="entry name" value="PFKB_KINASES_1"/>
    <property type="match status" value="1"/>
</dbReference>
<proteinExistence type="inferred from homology"/>
<sequence length="320" mass="33520">MKRWLVCLGEILVDFLPLERDGTITGFSLHPGGGPFNVAVGLARMGVPTAFVSKVGNDYFGRRLRSHVRDEGINDRWLASVDAPTTLAFVTIEDGEPAFTFYGDAAADTLLTPEDITPELVEATALLHFGGISLLRGTTPSAALAAAQALRGRALVSLDINVRPRLITDDASYRATVAEAVAACDLLKLSAADIAWLAPDTDPLVYARAQLEAGPCVVALTRGGEGVTTLRRQGERVEQLDVPGFKVQVADTVGAGDTFSAGILAALADAEALSREALTEMPSASLVEALRRGAAAAALACSRPGANPPNRAELEAFLGT</sequence>
<dbReference type="Proteomes" id="UP001193081">
    <property type="component" value="Unassembled WGS sequence"/>
</dbReference>
<feature type="domain" description="Carbohydrate kinase PfkB" evidence="6">
    <location>
        <begin position="5"/>
        <end position="310"/>
    </location>
</feature>
<evidence type="ECO:0000256" key="2">
    <source>
        <dbReference type="ARBA" id="ARBA00022679"/>
    </source>
</evidence>
<protein>
    <submittedName>
        <fullName evidence="7">Carbohydrate kinase</fullName>
    </submittedName>
</protein>
<dbReference type="InterPro" id="IPR050306">
    <property type="entry name" value="PfkB_Carbo_kinase"/>
</dbReference>
<dbReference type="InterPro" id="IPR002173">
    <property type="entry name" value="Carboh/pur_kinase_PfkB_CS"/>
</dbReference>
<dbReference type="PROSITE" id="PS00584">
    <property type="entry name" value="PFKB_KINASES_2"/>
    <property type="match status" value="1"/>
</dbReference>
<reference evidence="7 8" key="1">
    <citation type="submission" date="2021-03" db="EMBL/GenBank/DDBJ databases">
        <authorList>
            <person name="Grouzdev D.S."/>
        </authorList>
    </citation>
    <scope>NUCLEOTIDE SEQUENCE [LARGE SCALE GENOMIC DNA]</scope>
    <source>
        <strain evidence="7 8">M50-1</strain>
    </source>
</reference>
<comment type="similarity">
    <text evidence="1">Belongs to the carbohydrate kinase PfkB family.</text>
</comment>